<dbReference type="GO" id="GO:0051536">
    <property type="term" value="F:iron-sulfur cluster binding"/>
    <property type="evidence" value="ECO:0007669"/>
    <property type="project" value="UniProtKB-KW"/>
</dbReference>
<dbReference type="InterPro" id="IPR016435">
    <property type="entry name" value="DPH1/DPH2"/>
</dbReference>
<sequence length="451" mass="51622">MSQSQFYAHENVSLDKSIDSTLKPVQTKADDLNYVYEISKCAEWIKSNNFQKVCLQFPDYLLPDSSEIALKLQSILNQTVYILGDTAYESCCIDYIAAAHVNADAIIHFGPVCFSKSSADIPYLNIYEKLDLNLECLKNHFEQTFGNECNELTVLIDSGYIHRSGDIQQAIQTCKNAVVQQLDEDPLVIKSKIIVFIGQNERKLTNIEFTFHPERLYYFDDESIKIFETEKRVLKRRSYLIEKIRDSKTIGIIIGTLCVQNYLKIIERLKCLIKLRGKKYYLISVGKPTVAKLANFQEVEIYVMVTCSLSEIYENRDFYRPIVTPFDVEIALNINRDKDLRFSYDYNNFLDNPLIPPSEEQKENEGDADVSLLTNTIRTLQPKEDNESSTESSTQLAIKPDGTVMLKNSSGAQFLSRRIWKGLEQDVDLKEAELAEEGKSGIASKYKNEPT</sequence>
<comment type="pathway">
    <text evidence="2">Protein modification; peptidyl-diphthamide biosynthesis.</text>
</comment>
<dbReference type="SFLD" id="SFLDS00032">
    <property type="entry name" value="Radical_SAM_3-amino-3-carboxyp"/>
    <property type="match status" value="1"/>
</dbReference>
<dbReference type="NCBIfam" id="TIGR00322">
    <property type="entry name" value="diphth2_R"/>
    <property type="match status" value="1"/>
</dbReference>
<dbReference type="Proteomes" id="UP001159042">
    <property type="component" value="Unassembled WGS sequence"/>
</dbReference>
<accession>A0AAV8W3F6</accession>
<dbReference type="Pfam" id="PF01866">
    <property type="entry name" value="Diphthamide_syn"/>
    <property type="match status" value="1"/>
</dbReference>
<evidence type="ECO:0000256" key="5">
    <source>
        <dbReference type="ARBA" id="ARBA00023004"/>
    </source>
</evidence>
<comment type="similarity">
    <text evidence="3">Belongs to the DPH1/DPH2 family. DPH2 subfamily.</text>
</comment>
<dbReference type="InterPro" id="IPR042265">
    <property type="entry name" value="DPH1/DPH2_3"/>
</dbReference>
<evidence type="ECO:0000256" key="3">
    <source>
        <dbReference type="ARBA" id="ARBA00006179"/>
    </source>
</evidence>
<name>A0AAV8W3F6_9CUCU</name>
<comment type="cofactor">
    <cofactor evidence="1">
        <name>[4Fe-4S] cluster</name>
        <dbReference type="ChEBI" id="CHEBI:49883"/>
    </cofactor>
</comment>
<evidence type="ECO:0000313" key="7">
    <source>
        <dbReference type="EMBL" id="KAJ8921166.1"/>
    </source>
</evidence>
<dbReference type="PANTHER" id="PTHR10762">
    <property type="entry name" value="DIPHTHAMIDE BIOSYNTHESIS PROTEIN"/>
    <property type="match status" value="1"/>
</dbReference>
<dbReference type="GO" id="GO:0090560">
    <property type="term" value="F:2-(3-amino-3-carboxypropyl)histidine synthase activity"/>
    <property type="evidence" value="ECO:0007669"/>
    <property type="project" value="InterPro"/>
</dbReference>
<dbReference type="FunFam" id="3.40.50.11860:FF:000001">
    <property type="entry name" value="2-(3-amino-3-carboxypropyl)histidine synthase subunit 2"/>
    <property type="match status" value="1"/>
</dbReference>
<dbReference type="GO" id="GO:0017183">
    <property type="term" value="P:protein histidyl modification to diphthamide"/>
    <property type="evidence" value="ECO:0007669"/>
    <property type="project" value="InterPro"/>
</dbReference>
<organism evidence="7 8">
    <name type="scientific">Exocentrus adspersus</name>
    <dbReference type="NCBI Taxonomy" id="1586481"/>
    <lineage>
        <taxon>Eukaryota</taxon>
        <taxon>Metazoa</taxon>
        <taxon>Ecdysozoa</taxon>
        <taxon>Arthropoda</taxon>
        <taxon>Hexapoda</taxon>
        <taxon>Insecta</taxon>
        <taxon>Pterygota</taxon>
        <taxon>Neoptera</taxon>
        <taxon>Endopterygota</taxon>
        <taxon>Coleoptera</taxon>
        <taxon>Polyphaga</taxon>
        <taxon>Cucujiformia</taxon>
        <taxon>Chrysomeloidea</taxon>
        <taxon>Cerambycidae</taxon>
        <taxon>Lamiinae</taxon>
        <taxon>Acanthocinini</taxon>
        <taxon>Exocentrus</taxon>
    </lineage>
</organism>
<dbReference type="InterPro" id="IPR042263">
    <property type="entry name" value="DPH1/DPH2_1"/>
</dbReference>
<reference evidence="7 8" key="1">
    <citation type="journal article" date="2023" name="Insect Mol. Biol.">
        <title>Genome sequencing provides insights into the evolution of gene families encoding plant cell wall-degrading enzymes in longhorned beetles.</title>
        <authorList>
            <person name="Shin N.R."/>
            <person name="Okamura Y."/>
            <person name="Kirsch R."/>
            <person name="Pauchet Y."/>
        </authorList>
    </citation>
    <scope>NUCLEOTIDE SEQUENCE [LARGE SCALE GENOMIC DNA]</scope>
    <source>
        <strain evidence="7">EAD_L_NR</strain>
    </source>
</reference>
<dbReference type="PANTHER" id="PTHR10762:SF2">
    <property type="entry name" value="2-(3-AMINO-3-CARBOXYPROPYL)HISTIDINE SYNTHASE SUBUNIT 2"/>
    <property type="match status" value="1"/>
</dbReference>
<comment type="caution">
    <text evidence="7">The sequence shown here is derived from an EMBL/GenBank/DDBJ whole genome shotgun (WGS) entry which is preliminary data.</text>
</comment>
<evidence type="ECO:0000256" key="2">
    <source>
        <dbReference type="ARBA" id="ARBA00005156"/>
    </source>
</evidence>
<proteinExistence type="inferred from homology"/>
<dbReference type="GO" id="GO:0046872">
    <property type="term" value="F:metal ion binding"/>
    <property type="evidence" value="ECO:0007669"/>
    <property type="project" value="UniProtKB-KW"/>
</dbReference>
<evidence type="ECO:0000313" key="8">
    <source>
        <dbReference type="Proteomes" id="UP001159042"/>
    </source>
</evidence>
<gene>
    <name evidence="7" type="ORF">NQ315_013638</name>
</gene>
<keyword evidence="4" id="KW-0479">Metal-binding</keyword>
<evidence type="ECO:0000256" key="1">
    <source>
        <dbReference type="ARBA" id="ARBA00001966"/>
    </source>
</evidence>
<dbReference type="Gene3D" id="3.40.50.11840">
    <property type="entry name" value="Diphthamide synthesis DPH1/DPH2 domain 1"/>
    <property type="match status" value="1"/>
</dbReference>
<dbReference type="Gene3D" id="3.40.50.11860">
    <property type="entry name" value="Diphthamide synthesis DPH1/DPH2 domain 3"/>
    <property type="match status" value="1"/>
</dbReference>
<evidence type="ECO:0000256" key="6">
    <source>
        <dbReference type="ARBA" id="ARBA00023014"/>
    </source>
</evidence>
<dbReference type="EMBL" id="JANEYG010000011">
    <property type="protein sequence ID" value="KAJ8921166.1"/>
    <property type="molecule type" value="Genomic_DNA"/>
</dbReference>
<protein>
    <recommendedName>
        <fullName evidence="9">2-(3-amino-3-carboxypropyl)histidine synthase</fullName>
    </recommendedName>
</protein>
<dbReference type="AlphaFoldDB" id="A0AAV8W3F6"/>
<keyword evidence="8" id="KW-1185">Reference proteome</keyword>
<dbReference type="SFLD" id="SFLDG01121">
    <property type="entry name" value="Diphthamide_biosynthesis"/>
    <property type="match status" value="1"/>
</dbReference>
<evidence type="ECO:0000256" key="4">
    <source>
        <dbReference type="ARBA" id="ARBA00022723"/>
    </source>
</evidence>
<evidence type="ECO:0008006" key="9">
    <source>
        <dbReference type="Google" id="ProtNLM"/>
    </source>
</evidence>
<keyword evidence="6" id="KW-0411">Iron-sulfur</keyword>
<keyword evidence="5" id="KW-0408">Iron</keyword>